<dbReference type="Gene3D" id="3.30.300.30">
    <property type="match status" value="1"/>
</dbReference>
<comment type="caution">
    <text evidence="4">The sequence shown here is derived from an EMBL/GenBank/DDBJ whole genome shotgun (WGS) entry which is preliminary data.</text>
</comment>
<dbReference type="NCBIfam" id="TIGR01217">
    <property type="entry name" value="ac_ac_CoA_syn"/>
    <property type="match status" value="1"/>
</dbReference>
<comment type="similarity">
    <text evidence="1">Belongs to the ATP-dependent AMP-binding enzyme family.</text>
</comment>
<name>A0A9W9PLV9_9EURO</name>
<dbReference type="InterPro" id="IPR000873">
    <property type="entry name" value="AMP-dep_synth/lig_dom"/>
</dbReference>
<dbReference type="InterPro" id="IPR032387">
    <property type="entry name" value="ACAS_N"/>
</dbReference>
<dbReference type="PANTHER" id="PTHR42921:SF4">
    <property type="entry name" value="ACETOACETYL-COA SYNTHASE (AFU_ORTHOLOGUE AFUA_8G04770)"/>
    <property type="match status" value="1"/>
</dbReference>
<evidence type="ECO:0000313" key="5">
    <source>
        <dbReference type="Proteomes" id="UP001147746"/>
    </source>
</evidence>
<feature type="domain" description="AMP-dependent synthetase/ligase" evidence="2">
    <location>
        <begin position="114"/>
        <end position="503"/>
    </location>
</feature>
<dbReference type="InterPro" id="IPR020845">
    <property type="entry name" value="AMP-binding_CS"/>
</dbReference>
<reference evidence="4" key="1">
    <citation type="submission" date="2022-12" db="EMBL/GenBank/DDBJ databases">
        <authorList>
            <person name="Petersen C."/>
        </authorList>
    </citation>
    <scope>NUCLEOTIDE SEQUENCE</scope>
    <source>
        <strain evidence="4">IBT 21472</strain>
    </source>
</reference>
<accession>A0A9W9PLV9</accession>
<dbReference type="Gene3D" id="3.40.50.12780">
    <property type="entry name" value="N-terminal domain of ligase-like"/>
    <property type="match status" value="1"/>
</dbReference>
<organism evidence="4 5">
    <name type="scientific">Penicillium atrosanguineum</name>
    <dbReference type="NCBI Taxonomy" id="1132637"/>
    <lineage>
        <taxon>Eukaryota</taxon>
        <taxon>Fungi</taxon>
        <taxon>Dikarya</taxon>
        <taxon>Ascomycota</taxon>
        <taxon>Pezizomycotina</taxon>
        <taxon>Eurotiomycetes</taxon>
        <taxon>Eurotiomycetidae</taxon>
        <taxon>Eurotiales</taxon>
        <taxon>Aspergillaceae</taxon>
        <taxon>Penicillium</taxon>
    </lineage>
</organism>
<dbReference type="EMBL" id="JAPZBO010000010">
    <property type="protein sequence ID" value="KAJ5299532.1"/>
    <property type="molecule type" value="Genomic_DNA"/>
</dbReference>
<dbReference type="InterPro" id="IPR005914">
    <property type="entry name" value="Acac_CoA_synth"/>
</dbReference>
<dbReference type="GO" id="GO:0006629">
    <property type="term" value="P:lipid metabolic process"/>
    <property type="evidence" value="ECO:0007669"/>
    <property type="project" value="InterPro"/>
</dbReference>
<dbReference type="Proteomes" id="UP001147746">
    <property type="component" value="Unassembled WGS sequence"/>
</dbReference>
<dbReference type="PROSITE" id="PS00455">
    <property type="entry name" value="AMP_BINDING"/>
    <property type="match status" value="1"/>
</dbReference>
<dbReference type="AlphaFoldDB" id="A0A9W9PLV9"/>
<keyword evidence="5" id="KW-1185">Reference proteome</keyword>
<evidence type="ECO:0000259" key="2">
    <source>
        <dbReference type="Pfam" id="PF00501"/>
    </source>
</evidence>
<dbReference type="NCBIfam" id="NF002937">
    <property type="entry name" value="PRK03584.1"/>
    <property type="match status" value="1"/>
</dbReference>
<protein>
    <submittedName>
        <fullName evidence="4">Acetoacetyl-CoA synthase</fullName>
    </submittedName>
</protein>
<dbReference type="Pfam" id="PF00501">
    <property type="entry name" value="AMP-binding"/>
    <property type="match status" value="1"/>
</dbReference>
<feature type="domain" description="Acetyl-coenzyme A synthetase N-terminal" evidence="3">
    <location>
        <begin position="40"/>
        <end position="98"/>
    </location>
</feature>
<sequence>MSAYSAISRKLWEHPDPESTAMAQFKRSLEQSKGVKLPDYNAMYQWSITHRTSFWDFCWKYFPIIHEGTYERVVDETARIDSIPDWFSGIRLNFAENVLFTSGPGESITKVGKEDDKIAITEVREGDAEPAVNLTWKELRKRTGRVVQALKVAGVKRGDRVAVVASNSIDTMTIFLATTALGALFSSTSTDTGVKGILDRLIQIDPRWVFVDDTTVYNGKTVDLRPKITQIVEGLNHIKEFQGVISIPRFRGRPADVKHIPRTRTLAEFLSTASSDELEFTRVGFRDPFLIVYSSGTTGEPKCIVHCVGGVLLNTNKEAKLNRSMDATATVLQYTTTGWIMYMSCVSALIFGARPILYDGSPFLPDITILVKLLETHKVTHFGTSPRWMQELRKNGISPRKIADLQHLRGVTSTGMVLSESLSEWFYDEGFPPHVLLANISGGTDLAACFGLENPISPLYVGGCQGPSLGIPIAAFEQVDEGVTQVKGTKAPDGEPGEIVATAPFPSMPVKFWGDKDGKKYFNAYFARFDNVWTHGDFIAINPNTHQVLFLGRSDGVLNPSGVRFGSAEIYNVIDTQFSEEIVDSVCVGQRRPKDTDESVMLFLLMRPGFKANQALMTRIKDAIRKALSARHVPKYIFETPAIPVTVNLKKVELPVKQIVSGKKIKPSGTLLNPESLDFYYQFADIEKMLHPQAKL</sequence>
<dbReference type="Pfam" id="PF16177">
    <property type="entry name" value="ACAS_N"/>
    <property type="match status" value="1"/>
</dbReference>
<gene>
    <name evidence="4" type="ORF">N7476_011089</name>
</gene>
<evidence type="ECO:0000313" key="4">
    <source>
        <dbReference type="EMBL" id="KAJ5299532.1"/>
    </source>
</evidence>
<dbReference type="GO" id="GO:0030729">
    <property type="term" value="F:acetoacetate-CoA ligase activity"/>
    <property type="evidence" value="ECO:0007669"/>
    <property type="project" value="InterPro"/>
</dbReference>
<reference evidence="4" key="2">
    <citation type="journal article" date="2023" name="IMA Fungus">
        <title>Comparative genomic study of the Penicillium genus elucidates a diverse pangenome and 15 lateral gene transfer events.</title>
        <authorList>
            <person name="Petersen C."/>
            <person name="Sorensen T."/>
            <person name="Nielsen M.R."/>
            <person name="Sondergaard T.E."/>
            <person name="Sorensen J.L."/>
            <person name="Fitzpatrick D.A."/>
            <person name="Frisvad J.C."/>
            <person name="Nielsen K.L."/>
        </authorList>
    </citation>
    <scope>NUCLEOTIDE SEQUENCE</scope>
    <source>
        <strain evidence="4">IBT 21472</strain>
    </source>
</reference>
<evidence type="ECO:0000259" key="3">
    <source>
        <dbReference type="Pfam" id="PF16177"/>
    </source>
</evidence>
<dbReference type="InterPro" id="IPR042099">
    <property type="entry name" value="ANL_N_sf"/>
</dbReference>
<dbReference type="OrthoDB" id="10253869at2759"/>
<proteinExistence type="inferred from homology"/>
<dbReference type="SUPFAM" id="SSF56801">
    <property type="entry name" value="Acetyl-CoA synthetase-like"/>
    <property type="match status" value="1"/>
</dbReference>
<dbReference type="InterPro" id="IPR045851">
    <property type="entry name" value="AMP-bd_C_sf"/>
</dbReference>
<dbReference type="PANTHER" id="PTHR42921">
    <property type="entry name" value="ACETOACETYL-COA SYNTHETASE"/>
    <property type="match status" value="1"/>
</dbReference>
<evidence type="ECO:0000256" key="1">
    <source>
        <dbReference type="ARBA" id="ARBA00006432"/>
    </source>
</evidence>